<evidence type="ECO:0000256" key="2">
    <source>
        <dbReference type="ARBA" id="ARBA00022692"/>
    </source>
</evidence>
<dbReference type="EMBL" id="KQ976885">
    <property type="protein sequence ID" value="KYN07498.1"/>
    <property type="molecule type" value="Genomic_DNA"/>
</dbReference>
<feature type="transmembrane region" description="Helical" evidence="10">
    <location>
        <begin position="456"/>
        <end position="479"/>
    </location>
</feature>
<keyword evidence="2 10" id="KW-0812">Transmembrane</keyword>
<dbReference type="PRINTS" id="PR01177">
    <property type="entry name" value="GABAB1RECPTR"/>
</dbReference>
<dbReference type="SUPFAM" id="SSF53822">
    <property type="entry name" value="Periplasmic binding protein-like I"/>
    <property type="match status" value="1"/>
</dbReference>
<feature type="transmembrane region" description="Helical" evidence="10">
    <location>
        <begin position="727"/>
        <end position="746"/>
    </location>
</feature>
<dbReference type="PRINTS" id="PR01176">
    <property type="entry name" value="GABABRECEPTR"/>
</dbReference>
<dbReference type="InterPro" id="IPR017978">
    <property type="entry name" value="GPCR_3_C"/>
</dbReference>
<dbReference type="GO" id="GO:0007214">
    <property type="term" value="P:gamma-aminobutyric acid signaling pathway"/>
    <property type="evidence" value="ECO:0007669"/>
    <property type="project" value="TreeGrafter"/>
</dbReference>
<evidence type="ECO:0000256" key="7">
    <source>
        <dbReference type="ARBA" id="ARBA00023180"/>
    </source>
</evidence>
<feature type="coiled-coil region" evidence="9">
    <location>
        <begin position="797"/>
        <end position="831"/>
    </location>
</feature>
<keyword evidence="4" id="KW-0297">G-protein coupled receptor</keyword>
<evidence type="ECO:0000256" key="11">
    <source>
        <dbReference type="SAM" id="SignalP"/>
    </source>
</evidence>
<evidence type="ECO:0000256" key="3">
    <source>
        <dbReference type="ARBA" id="ARBA00022989"/>
    </source>
</evidence>
<dbReference type="PANTHER" id="PTHR10519:SF77">
    <property type="entry name" value="GAMMA-AMINOBUTYRIC ACID TYPE B RECEPTOR SUBUNIT 1"/>
    <property type="match status" value="1"/>
</dbReference>
<keyword evidence="9" id="KW-0175">Coiled coil</keyword>
<dbReference type="Proteomes" id="UP000078542">
    <property type="component" value="Unassembled WGS sequence"/>
</dbReference>
<keyword evidence="7" id="KW-0325">Glycoprotein</keyword>
<feature type="chain" id="PRO_5008270277" evidence="11">
    <location>
        <begin position="22"/>
        <end position="896"/>
    </location>
</feature>
<evidence type="ECO:0000256" key="8">
    <source>
        <dbReference type="ARBA" id="ARBA00023224"/>
    </source>
</evidence>
<keyword evidence="3 10" id="KW-1133">Transmembrane helix</keyword>
<evidence type="ECO:0000256" key="4">
    <source>
        <dbReference type="ARBA" id="ARBA00023040"/>
    </source>
</evidence>
<dbReference type="Pfam" id="PF00003">
    <property type="entry name" value="7tm_3"/>
    <property type="match status" value="2"/>
</dbReference>
<dbReference type="GO" id="GO:0038039">
    <property type="term" value="C:G protein-coupled receptor heterodimeric complex"/>
    <property type="evidence" value="ECO:0007669"/>
    <property type="project" value="TreeGrafter"/>
</dbReference>
<evidence type="ECO:0000259" key="12">
    <source>
        <dbReference type="PROSITE" id="PS50259"/>
    </source>
</evidence>
<feature type="transmembrane region" description="Helical" evidence="10">
    <location>
        <begin position="534"/>
        <end position="553"/>
    </location>
</feature>
<feature type="transmembrane region" description="Helical" evidence="10">
    <location>
        <begin position="625"/>
        <end position="648"/>
    </location>
</feature>
<evidence type="ECO:0000256" key="5">
    <source>
        <dbReference type="ARBA" id="ARBA00023136"/>
    </source>
</evidence>
<dbReference type="PANTHER" id="PTHR10519">
    <property type="entry name" value="GABA-B RECEPTOR"/>
    <property type="match status" value="1"/>
</dbReference>
<dbReference type="InterPro" id="IPR028082">
    <property type="entry name" value="Peripla_BP_I"/>
</dbReference>
<protein>
    <submittedName>
        <fullName evidence="13">Gamma-aminobutyric acid type B receptor subunit 1</fullName>
    </submittedName>
</protein>
<dbReference type="Pfam" id="PF01094">
    <property type="entry name" value="ANF_receptor"/>
    <property type="match status" value="1"/>
</dbReference>
<sequence>MASGLPRQCAMLLSLIVILMAALWTETLLSPEDEEENVLHIGGIFPVGGEGGWQGGQACMPAARLALEDVNREKNLLRGYRLHLHSNDSECEPGLGASVMYNLLYFPPYKLMLLAGCSTVCTTVAEAAKMWNLVVSFFPFPRTHPSATVHNPTRIKLLQKFGWSRVAILQQAEEVFISTVEDLEARCKEAGIEIVTRQSFLSDPTDAVKNLRRQDARIIVGLFYVVAARRVLCELYHQKLYGQSYVWFFIGWYEDDWFEINLEKEGITCTKEQMRMAAEGHLTTEALMWNQNNDTTISGMTAEDFRKRLNKLLKDDGYDIDNDRYPEGYQEAPLAYDAVWSVALAFNRTMERLSKLGNSLKNFTYENKEIADEIYAAVNSTQFLGVSPQGHVAFSSQGDRIALTQIEQVIDGKYVKLGYYDTQSDNLTWRNVERWFGGKVPQDRTIIRNVLRTVSLPLFISMAALSVIGIIIAIGLIVFNVYNRHRRVIYSSHPSANSIMLVGIIVCFLAVLCIGVDGRFVTPWQFLIVCQARAWTMSVGFTLAFGAMFSKVWRVHRLSTKAKADQGKVSRILNTDNRVSAGKAIRMIFNNICVHGTILHGLLFPLVCPASLTYSRFLLKKIEPWKLYCMLGGLLSIDIILLVTWQVIDPLHRRIETFALELPPYGDEDAMIRPELEHCESEHNSLWLGLLYGYKGIVLAFGLFLSYETRSIKIKLINDSRYVGMSIYNIVVLCFITVPVVMVISSQQDAGYAFSALATIFCCFLSMALIFVPKVIEVIRHPRDKSESRYNPDSAVSKEEEEKYQKLLIENDELQKLIAAKEEKIQAIKQKLAERDAVKGTGTSRCRQGQPKQSFIIADYPTGEGTSDSAIGGGISICTKSSRASASDVEFSETYL</sequence>
<name>A0A195D3M2_9HYME</name>
<comment type="subcellular location">
    <subcellularLocation>
        <location evidence="1">Membrane</location>
        <topology evidence="1">Multi-pass membrane protein</topology>
    </subcellularLocation>
</comment>
<proteinExistence type="predicted"/>
<feature type="domain" description="G-protein coupled receptors family 3 profile" evidence="12">
    <location>
        <begin position="458"/>
        <end position="794"/>
    </location>
</feature>
<dbReference type="InterPro" id="IPR001828">
    <property type="entry name" value="ANF_lig-bd_rcpt"/>
</dbReference>
<dbReference type="CDD" id="cd15291">
    <property type="entry name" value="7tmC_GABA-B-R1"/>
    <property type="match status" value="1"/>
</dbReference>
<evidence type="ECO:0000256" key="1">
    <source>
        <dbReference type="ARBA" id="ARBA00004141"/>
    </source>
</evidence>
<keyword evidence="14" id="KW-1185">Reference proteome</keyword>
<evidence type="ECO:0000313" key="14">
    <source>
        <dbReference type="Proteomes" id="UP000078542"/>
    </source>
</evidence>
<accession>A0A195D3M2</accession>
<dbReference type="CDD" id="cd06366">
    <property type="entry name" value="PBP1_GABAb_receptor"/>
    <property type="match status" value="1"/>
</dbReference>
<evidence type="ECO:0000256" key="10">
    <source>
        <dbReference type="SAM" id="Phobius"/>
    </source>
</evidence>
<dbReference type="FunFam" id="3.40.50.2300:FF:000056">
    <property type="entry name" value="Gamma-aminobutyric acid type B receptor subunit 1"/>
    <property type="match status" value="1"/>
</dbReference>
<dbReference type="InterPro" id="IPR002456">
    <property type="entry name" value="GPCR_3_GABA_rcpt_B1"/>
</dbReference>
<dbReference type="STRING" id="456900.A0A195D3M2"/>
<gene>
    <name evidence="13" type="ORF">ALC62_01700</name>
</gene>
<feature type="transmembrane region" description="Helical" evidence="10">
    <location>
        <begin position="499"/>
        <end position="522"/>
    </location>
</feature>
<keyword evidence="5 10" id="KW-0472">Membrane</keyword>
<dbReference type="GO" id="GO:0004965">
    <property type="term" value="F:G protein-coupled GABA receptor activity"/>
    <property type="evidence" value="ECO:0007669"/>
    <property type="project" value="InterPro"/>
</dbReference>
<organism evidence="13 14">
    <name type="scientific">Cyphomyrmex costatus</name>
    <dbReference type="NCBI Taxonomy" id="456900"/>
    <lineage>
        <taxon>Eukaryota</taxon>
        <taxon>Metazoa</taxon>
        <taxon>Ecdysozoa</taxon>
        <taxon>Arthropoda</taxon>
        <taxon>Hexapoda</taxon>
        <taxon>Insecta</taxon>
        <taxon>Pterygota</taxon>
        <taxon>Neoptera</taxon>
        <taxon>Endopterygota</taxon>
        <taxon>Hymenoptera</taxon>
        <taxon>Apocrita</taxon>
        <taxon>Aculeata</taxon>
        <taxon>Formicoidea</taxon>
        <taxon>Formicidae</taxon>
        <taxon>Myrmicinae</taxon>
        <taxon>Cyphomyrmex</taxon>
    </lineage>
</organism>
<keyword evidence="11" id="KW-0732">Signal</keyword>
<keyword evidence="8" id="KW-0807">Transducer</keyword>
<reference evidence="13 14" key="1">
    <citation type="submission" date="2016-03" db="EMBL/GenBank/DDBJ databases">
        <title>Cyphomyrmex costatus WGS genome.</title>
        <authorList>
            <person name="Nygaard S."/>
            <person name="Hu H."/>
            <person name="Boomsma J."/>
            <person name="Zhang G."/>
        </authorList>
    </citation>
    <scope>NUCLEOTIDE SEQUENCE [LARGE SCALE GENOMIC DNA]</scope>
    <source>
        <strain evidence="13">MS0001</strain>
        <tissue evidence="13">Whole body</tissue>
    </source>
</reference>
<feature type="transmembrane region" description="Helical" evidence="10">
    <location>
        <begin position="752"/>
        <end position="776"/>
    </location>
</feature>
<evidence type="ECO:0000256" key="6">
    <source>
        <dbReference type="ARBA" id="ARBA00023170"/>
    </source>
</evidence>
<dbReference type="InterPro" id="IPR002455">
    <property type="entry name" value="GPCR3_GABA-B"/>
</dbReference>
<dbReference type="Gene3D" id="3.40.50.2300">
    <property type="match status" value="2"/>
</dbReference>
<dbReference type="PROSITE" id="PS50259">
    <property type="entry name" value="G_PROTEIN_RECEP_F3_4"/>
    <property type="match status" value="1"/>
</dbReference>
<dbReference type="AlphaFoldDB" id="A0A195D3M2"/>
<feature type="transmembrane region" description="Helical" evidence="10">
    <location>
        <begin position="686"/>
        <end position="707"/>
    </location>
</feature>
<keyword evidence="6 13" id="KW-0675">Receptor</keyword>
<evidence type="ECO:0000256" key="9">
    <source>
        <dbReference type="SAM" id="Coils"/>
    </source>
</evidence>
<evidence type="ECO:0000313" key="13">
    <source>
        <dbReference type="EMBL" id="KYN07498.1"/>
    </source>
</evidence>
<feature type="signal peptide" evidence="11">
    <location>
        <begin position="1"/>
        <end position="21"/>
    </location>
</feature>